<dbReference type="RefSeq" id="WP_193799680.1">
    <property type="nucleotide sequence ID" value="NZ_JADEWC010000003.1"/>
</dbReference>
<evidence type="ECO:0000259" key="2">
    <source>
        <dbReference type="Pfam" id="PF13439"/>
    </source>
</evidence>
<dbReference type="SUPFAM" id="SSF53756">
    <property type="entry name" value="UDP-Glycosyltransferase/glycogen phosphorylase"/>
    <property type="match status" value="1"/>
</dbReference>
<dbReference type="PANTHER" id="PTHR12526:SF630">
    <property type="entry name" value="GLYCOSYLTRANSFERASE"/>
    <property type="match status" value="1"/>
</dbReference>
<dbReference type="InterPro" id="IPR028098">
    <property type="entry name" value="Glyco_trans_4-like_N"/>
</dbReference>
<proteinExistence type="predicted"/>
<accession>A0ABR9V0S5</accession>
<reference evidence="3 4" key="1">
    <citation type="submission" date="2020-10" db="EMBL/GenBank/DDBJ databases">
        <authorList>
            <person name="Castelo-Branco R."/>
            <person name="Eusebio N."/>
            <person name="Adriana R."/>
            <person name="Vieira A."/>
            <person name="Brugerolle De Fraissinette N."/>
            <person name="Rezende De Castro R."/>
            <person name="Schneider M.P."/>
            <person name="Vasconcelos V."/>
            <person name="Leao P.N."/>
        </authorList>
    </citation>
    <scope>NUCLEOTIDE SEQUENCE [LARGE SCALE GENOMIC DNA]</scope>
    <source>
        <strain evidence="3 4">LEGE 03274</strain>
    </source>
</reference>
<feature type="domain" description="Glycosyltransferase subfamily 4-like N-terminal" evidence="2">
    <location>
        <begin position="19"/>
        <end position="176"/>
    </location>
</feature>
<organism evidence="3 4">
    <name type="scientific">Cyanobacterium stanieri LEGE 03274</name>
    <dbReference type="NCBI Taxonomy" id="1828756"/>
    <lineage>
        <taxon>Bacteria</taxon>
        <taxon>Bacillati</taxon>
        <taxon>Cyanobacteriota</taxon>
        <taxon>Cyanophyceae</taxon>
        <taxon>Oscillatoriophycideae</taxon>
        <taxon>Chroococcales</taxon>
        <taxon>Geminocystaceae</taxon>
        <taxon>Cyanobacterium</taxon>
    </lineage>
</organism>
<gene>
    <name evidence="3" type="ORF">IQ215_02130</name>
</gene>
<evidence type="ECO:0000313" key="4">
    <source>
        <dbReference type="Proteomes" id="UP000654604"/>
    </source>
</evidence>
<dbReference type="Gene3D" id="3.40.50.2000">
    <property type="entry name" value="Glycogen Phosphorylase B"/>
    <property type="match status" value="2"/>
</dbReference>
<name>A0ABR9V0S5_9CHRO</name>
<dbReference type="EMBL" id="JADEWC010000003">
    <property type="protein sequence ID" value="MBE9221485.1"/>
    <property type="molecule type" value="Genomic_DNA"/>
</dbReference>
<dbReference type="Pfam" id="PF13439">
    <property type="entry name" value="Glyco_transf_4"/>
    <property type="match status" value="1"/>
</dbReference>
<sequence>MHNEVKPKVAFYLRMLSGGGAEKVIINLTKGLVEKGITVDLILNIPAGPYLKEVSPEVRIITLGTPKLLKGLPKLVNYLKKEKPQILFSAMHYNNEIAIWAKYLARVKTKVIVSEHNTLSVHAKNQTGSEKWSPLFAKLFYPLANEIVTVSHGSAKDLAKVTGIPPSKIKVIYNPVITPELLAKAQQSINHPWFEAQQPPVILAVGRLNQQKDYPTLIKAFAKVKQIKPCRLMILGQGPEKKKLNDLINQLNLKEDIILQGFVENPYAYMKKATMLVLSSQWEGLPTVLIESLAVGTSVVSTNCPSGPEEILDHGKYGTLVPILDVKLLSEAILDILSGEIKSIDTEWLEQFTLAKVTQQYVDLFSVPL</sequence>
<dbReference type="PANTHER" id="PTHR12526">
    <property type="entry name" value="GLYCOSYLTRANSFERASE"/>
    <property type="match status" value="1"/>
</dbReference>
<protein>
    <submittedName>
        <fullName evidence="3">Glycosyltransferase</fullName>
    </submittedName>
</protein>
<comment type="caution">
    <text evidence="3">The sequence shown here is derived from an EMBL/GenBank/DDBJ whole genome shotgun (WGS) entry which is preliminary data.</text>
</comment>
<evidence type="ECO:0000259" key="1">
    <source>
        <dbReference type="Pfam" id="PF00534"/>
    </source>
</evidence>
<keyword evidence="4" id="KW-1185">Reference proteome</keyword>
<dbReference type="Pfam" id="PF00534">
    <property type="entry name" value="Glycos_transf_1"/>
    <property type="match status" value="1"/>
</dbReference>
<dbReference type="CDD" id="cd03811">
    <property type="entry name" value="GT4_GT28_WabH-like"/>
    <property type="match status" value="1"/>
</dbReference>
<feature type="domain" description="Glycosyl transferase family 1" evidence="1">
    <location>
        <begin position="195"/>
        <end position="341"/>
    </location>
</feature>
<dbReference type="InterPro" id="IPR001296">
    <property type="entry name" value="Glyco_trans_1"/>
</dbReference>
<dbReference type="Proteomes" id="UP000654604">
    <property type="component" value="Unassembled WGS sequence"/>
</dbReference>
<evidence type="ECO:0000313" key="3">
    <source>
        <dbReference type="EMBL" id="MBE9221485.1"/>
    </source>
</evidence>